<feature type="region of interest" description="Disordered" evidence="6">
    <location>
        <begin position="281"/>
        <end position="303"/>
    </location>
</feature>
<dbReference type="Proteomes" id="UP000324897">
    <property type="component" value="Unassembled WGS sequence"/>
</dbReference>
<feature type="chain" id="PRO_5023894778" description="Gnk2-homologous domain-containing protein" evidence="7">
    <location>
        <begin position="29"/>
        <end position="303"/>
    </location>
</feature>
<comment type="subcellular location">
    <subcellularLocation>
        <location evidence="1">Secreted</location>
    </subcellularLocation>
</comment>
<evidence type="ECO:0000256" key="4">
    <source>
        <dbReference type="ARBA" id="ARBA00022737"/>
    </source>
</evidence>
<feature type="domain" description="Gnk2-homologous" evidence="8">
    <location>
        <begin position="44"/>
        <end position="148"/>
    </location>
</feature>
<dbReference type="PROSITE" id="PS51473">
    <property type="entry name" value="GNK2"/>
    <property type="match status" value="2"/>
</dbReference>
<dbReference type="InterPro" id="IPR050581">
    <property type="entry name" value="CRR_secretory_protein"/>
</dbReference>
<dbReference type="PANTHER" id="PTHR32411">
    <property type="entry name" value="CYSTEINE-RICH REPEAT SECRETORY PROTEIN 38-RELATED"/>
    <property type="match status" value="1"/>
</dbReference>
<dbReference type="Gramene" id="TVU42138">
    <property type="protein sequence ID" value="TVU42138"/>
    <property type="gene ID" value="EJB05_08529"/>
</dbReference>
<comment type="similarity">
    <text evidence="5">Belongs to the cysteine-rich repeat secretory protein family.</text>
</comment>
<evidence type="ECO:0000256" key="2">
    <source>
        <dbReference type="ARBA" id="ARBA00022525"/>
    </source>
</evidence>
<dbReference type="Gene3D" id="3.30.430.20">
    <property type="entry name" value="Gnk2 domain, C-X8-C-X2-C motif"/>
    <property type="match status" value="2"/>
</dbReference>
<dbReference type="CDD" id="cd23509">
    <property type="entry name" value="Gnk2-like"/>
    <property type="match status" value="2"/>
</dbReference>
<evidence type="ECO:0000256" key="5">
    <source>
        <dbReference type="ARBA" id="ARBA00038515"/>
    </source>
</evidence>
<dbReference type="InterPro" id="IPR038408">
    <property type="entry name" value="GNK2_sf"/>
</dbReference>
<feature type="domain" description="Gnk2-homologous" evidence="8">
    <location>
        <begin position="153"/>
        <end position="269"/>
    </location>
</feature>
<dbReference type="PANTHER" id="PTHR32411:SF43">
    <property type="entry name" value="CYSTEINE-RICH REPEAT SECRETORY PROTEIN 38"/>
    <property type="match status" value="1"/>
</dbReference>
<name>A0A5J9W1U0_9POAL</name>
<keyword evidence="3 7" id="KW-0732">Signal</keyword>
<evidence type="ECO:0000313" key="9">
    <source>
        <dbReference type="EMBL" id="TVU42138.1"/>
    </source>
</evidence>
<evidence type="ECO:0000256" key="1">
    <source>
        <dbReference type="ARBA" id="ARBA00004613"/>
    </source>
</evidence>
<dbReference type="EMBL" id="RWGY01000005">
    <property type="protein sequence ID" value="TVU42138.1"/>
    <property type="molecule type" value="Genomic_DNA"/>
</dbReference>
<feature type="non-terminal residue" evidence="9">
    <location>
        <position position="1"/>
    </location>
</feature>
<evidence type="ECO:0000259" key="8">
    <source>
        <dbReference type="PROSITE" id="PS51473"/>
    </source>
</evidence>
<evidence type="ECO:0000313" key="10">
    <source>
        <dbReference type="Proteomes" id="UP000324897"/>
    </source>
</evidence>
<evidence type="ECO:0000256" key="6">
    <source>
        <dbReference type="SAM" id="MobiDB-lite"/>
    </source>
</evidence>
<dbReference type="InterPro" id="IPR002902">
    <property type="entry name" value="GNK2"/>
</dbReference>
<dbReference type="OrthoDB" id="695453at2759"/>
<keyword evidence="4" id="KW-0677">Repeat</keyword>
<dbReference type="Pfam" id="PF01657">
    <property type="entry name" value="Stress-antifung"/>
    <property type="match status" value="2"/>
</dbReference>
<gene>
    <name evidence="9" type="ORF">EJB05_08529</name>
</gene>
<feature type="signal peptide" evidence="7">
    <location>
        <begin position="1"/>
        <end position="28"/>
    </location>
</feature>
<dbReference type="AlphaFoldDB" id="A0A5J9W1U0"/>
<dbReference type="FunFam" id="3.30.430.20:FF:000007">
    <property type="entry name" value="Cysteine-rich receptor-like protein kinase 11"/>
    <property type="match status" value="1"/>
</dbReference>
<comment type="caution">
    <text evidence="9">The sequence shown here is derived from an EMBL/GenBank/DDBJ whole genome shotgun (WGS) entry which is preliminary data.</text>
</comment>
<dbReference type="GO" id="GO:0005576">
    <property type="term" value="C:extracellular region"/>
    <property type="evidence" value="ECO:0007669"/>
    <property type="project" value="UniProtKB-SubCell"/>
</dbReference>
<feature type="compositionally biased region" description="Low complexity" evidence="6">
    <location>
        <begin position="288"/>
        <end position="303"/>
    </location>
</feature>
<keyword evidence="10" id="KW-1185">Reference proteome</keyword>
<proteinExistence type="inferred from homology"/>
<accession>A0A5J9W1U0</accession>
<evidence type="ECO:0000256" key="7">
    <source>
        <dbReference type="SAM" id="SignalP"/>
    </source>
</evidence>
<reference evidence="9 10" key="1">
    <citation type="journal article" date="2019" name="Sci. Rep.">
        <title>A high-quality genome of Eragrostis curvula grass provides insights into Poaceae evolution and supports new strategies to enhance forage quality.</title>
        <authorList>
            <person name="Carballo J."/>
            <person name="Santos B.A.C.M."/>
            <person name="Zappacosta D."/>
            <person name="Garbus I."/>
            <person name="Selva J.P."/>
            <person name="Gallo C.A."/>
            <person name="Diaz A."/>
            <person name="Albertini E."/>
            <person name="Caccamo M."/>
            <person name="Echenique V."/>
        </authorList>
    </citation>
    <scope>NUCLEOTIDE SEQUENCE [LARGE SCALE GENOMIC DNA]</scope>
    <source>
        <strain evidence="10">cv. Victoria</strain>
        <tissue evidence="9">Leaf</tissue>
    </source>
</reference>
<sequence>MPPPSKVAAIFLFTTFAILCTAPRLTFGFVHIPTWLDCPSPPPSPSPSPPPLNTTTTTTTKFQDNVVRLLEALPSSAAPTGFSSISRGNGGDRAFVRGLCRGDVPSADCEACLRNASAEIHRNCSSNQHRQAGLWYENCFVGYADINASDYQEGFRQEMFNQWNVSDKSAFENTYYQLMARLSARAVNGTPESPPATAPMFATGEAVFDRDAANGTMYGLVQCARDRTPAECGQCLQDSVPRLPICCYGHQGGVVVSYNCYLRVEIYTYYDLALDRGQLEFPPPAPSPSSLGPFPGEGQDCGA</sequence>
<evidence type="ECO:0000256" key="3">
    <source>
        <dbReference type="ARBA" id="ARBA00022729"/>
    </source>
</evidence>
<protein>
    <recommendedName>
        <fullName evidence="8">Gnk2-homologous domain-containing protein</fullName>
    </recommendedName>
</protein>
<keyword evidence="2" id="KW-0964">Secreted</keyword>
<organism evidence="9 10">
    <name type="scientific">Eragrostis curvula</name>
    <name type="common">weeping love grass</name>
    <dbReference type="NCBI Taxonomy" id="38414"/>
    <lineage>
        <taxon>Eukaryota</taxon>
        <taxon>Viridiplantae</taxon>
        <taxon>Streptophyta</taxon>
        <taxon>Embryophyta</taxon>
        <taxon>Tracheophyta</taxon>
        <taxon>Spermatophyta</taxon>
        <taxon>Magnoliopsida</taxon>
        <taxon>Liliopsida</taxon>
        <taxon>Poales</taxon>
        <taxon>Poaceae</taxon>
        <taxon>PACMAD clade</taxon>
        <taxon>Chloridoideae</taxon>
        <taxon>Eragrostideae</taxon>
        <taxon>Eragrostidinae</taxon>
        <taxon>Eragrostis</taxon>
    </lineage>
</organism>